<dbReference type="SUPFAM" id="SSF46689">
    <property type="entry name" value="Homeodomain-like"/>
    <property type="match status" value="1"/>
</dbReference>
<dbReference type="InterPro" id="IPR025943">
    <property type="entry name" value="Sigma_54_int_dom_ATP-bd_2"/>
</dbReference>
<keyword evidence="9" id="KW-0804">Transcription</keyword>
<gene>
    <name evidence="13" type="ORF">ENR23_01915</name>
</gene>
<keyword evidence="7" id="KW-0238">DNA-binding</keyword>
<dbReference type="PANTHER" id="PTHR32071:SF113">
    <property type="entry name" value="ALGINATE BIOSYNTHESIS TRANSCRIPTIONAL REGULATORY PROTEIN ALGB"/>
    <property type="match status" value="1"/>
</dbReference>
<dbReference type="Gene3D" id="1.10.8.60">
    <property type="match status" value="1"/>
</dbReference>
<evidence type="ECO:0000256" key="5">
    <source>
        <dbReference type="ARBA" id="ARBA00022840"/>
    </source>
</evidence>
<dbReference type="SUPFAM" id="SSF52172">
    <property type="entry name" value="CheY-like"/>
    <property type="match status" value="1"/>
</dbReference>
<feature type="domain" description="Response regulatory" evidence="12">
    <location>
        <begin position="15"/>
        <end position="129"/>
    </location>
</feature>
<evidence type="ECO:0000256" key="8">
    <source>
        <dbReference type="ARBA" id="ARBA00023159"/>
    </source>
</evidence>
<name>A0A832MK90_UNCEI</name>
<dbReference type="InterPro" id="IPR025662">
    <property type="entry name" value="Sigma_54_int_dom_ATP-bd_1"/>
</dbReference>
<dbReference type="InterPro" id="IPR002197">
    <property type="entry name" value="HTH_Fis"/>
</dbReference>
<comment type="subcellular location">
    <subcellularLocation>
        <location evidence="1">Cytoplasm</location>
    </subcellularLocation>
</comment>
<dbReference type="GO" id="GO:0005524">
    <property type="term" value="F:ATP binding"/>
    <property type="evidence" value="ECO:0007669"/>
    <property type="project" value="UniProtKB-KW"/>
</dbReference>
<dbReference type="AlphaFoldDB" id="A0A832MK90"/>
<dbReference type="FunFam" id="3.40.50.2300:FF:000018">
    <property type="entry name" value="DNA-binding transcriptional regulator NtrC"/>
    <property type="match status" value="1"/>
</dbReference>
<organism evidence="13">
    <name type="scientific">Eiseniibacteriota bacterium</name>
    <dbReference type="NCBI Taxonomy" id="2212470"/>
    <lineage>
        <taxon>Bacteria</taxon>
        <taxon>Candidatus Eiseniibacteriota</taxon>
    </lineage>
</organism>
<dbReference type="SMART" id="SM00382">
    <property type="entry name" value="AAA"/>
    <property type="match status" value="1"/>
</dbReference>
<dbReference type="PRINTS" id="PR01590">
    <property type="entry name" value="HTHFIS"/>
</dbReference>
<dbReference type="Pfam" id="PF00158">
    <property type="entry name" value="Sigma54_activat"/>
    <property type="match status" value="1"/>
</dbReference>
<evidence type="ECO:0000256" key="4">
    <source>
        <dbReference type="ARBA" id="ARBA00022741"/>
    </source>
</evidence>
<keyword evidence="6" id="KW-0805">Transcription regulation</keyword>
<evidence type="ECO:0000259" key="12">
    <source>
        <dbReference type="PROSITE" id="PS50110"/>
    </source>
</evidence>
<keyword evidence="4" id="KW-0547">Nucleotide-binding</keyword>
<evidence type="ECO:0000256" key="6">
    <source>
        <dbReference type="ARBA" id="ARBA00023015"/>
    </source>
</evidence>
<keyword evidence="2" id="KW-0963">Cytoplasm</keyword>
<dbReference type="PROSITE" id="PS50045">
    <property type="entry name" value="SIGMA54_INTERACT_4"/>
    <property type="match status" value="1"/>
</dbReference>
<dbReference type="InterPro" id="IPR002078">
    <property type="entry name" value="Sigma_54_int"/>
</dbReference>
<evidence type="ECO:0000256" key="7">
    <source>
        <dbReference type="ARBA" id="ARBA00023125"/>
    </source>
</evidence>
<dbReference type="CDD" id="cd00009">
    <property type="entry name" value="AAA"/>
    <property type="match status" value="1"/>
</dbReference>
<dbReference type="FunFam" id="3.40.50.300:FF:000006">
    <property type="entry name" value="DNA-binding transcriptional regulator NtrC"/>
    <property type="match status" value="1"/>
</dbReference>
<proteinExistence type="predicted"/>
<dbReference type="InterPro" id="IPR058031">
    <property type="entry name" value="AAA_lid_NorR"/>
</dbReference>
<dbReference type="Pfam" id="PF25601">
    <property type="entry name" value="AAA_lid_14"/>
    <property type="match status" value="1"/>
</dbReference>
<dbReference type="InterPro" id="IPR009057">
    <property type="entry name" value="Homeodomain-like_sf"/>
</dbReference>
<evidence type="ECO:0000313" key="13">
    <source>
        <dbReference type="EMBL" id="HGZ42180.1"/>
    </source>
</evidence>
<feature type="domain" description="Sigma-54 factor interaction" evidence="11">
    <location>
        <begin position="151"/>
        <end position="381"/>
    </location>
</feature>
<accession>A0A832MK90</accession>
<dbReference type="PANTHER" id="PTHR32071">
    <property type="entry name" value="TRANSCRIPTIONAL REGULATORY PROTEIN"/>
    <property type="match status" value="1"/>
</dbReference>
<keyword evidence="8" id="KW-0010">Activator</keyword>
<keyword evidence="3 10" id="KW-0597">Phosphoprotein</keyword>
<dbReference type="InterPro" id="IPR003593">
    <property type="entry name" value="AAA+_ATPase"/>
</dbReference>
<evidence type="ECO:0000256" key="10">
    <source>
        <dbReference type="PROSITE-ProRule" id="PRU00169"/>
    </source>
</evidence>
<evidence type="ECO:0000256" key="2">
    <source>
        <dbReference type="ARBA" id="ARBA00022490"/>
    </source>
</evidence>
<dbReference type="PROSITE" id="PS00675">
    <property type="entry name" value="SIGMA54_INTERACT_1"/>
    <property type="match status" value="1"/>
</dbReference>
<dbReference type="Pfam" id="PF00072">
    <property type="entry name" value="Response_reg"/>
    <property type="match status" value="1"/>
</dbReference>
<evidence type="ECO:0000256" key="1">
    <source>
        <dbReference type="ARBA" id="ARBA00004496"/>
    </source>
</evidence>
<dbReference type="PROSITE" id="PS00676">
    <property type="entry name" value="SIGMA54_INTERACT_2"/>
    <property type="match status" value="1"/>
</dbReference>
<evidence type="ECO:0000259" key="11">
    <source>
        <dbReference type="PROSITE" id="PS50045"/>
    </source>
</evidence>
<dbReference type="SMART" id="SM00448">
    <property type="entry name" value="REC"/>
    <property type="match status" value="1"/>
</dbReference>
<evidence type="ECO:0000256" key="9">
    <source>
        <dbReference type="ARBA" id="ARBA00023163"/>
    </source>
</evidence>
<dbReference type="EMBL" id="DSQF01000003">
    <property type="protein sequence ID" value="HGZ42180.1"/>
    <property type="molecule type" value="Genomic_DNA"/>
</dbReference>
<dbReference type="InterPro" id="IPR011006">
    <property type="entry name" value="CheY-like_superfamily"/>
</dbReference>
<dbReference type="InterPro" id="IPR001789">
    <property type="entry name" value="Sig_transdc_resp-reg_receiver"/>
</dbReference>
<dbReference type="Gene3D" id="1.10.10.60">
    <property type="entry name" value="Homeodomain-like"/>
    <property type="match status" value="1"/>
</dbReference>
<dbReference type="PROSITE" id="PS00688">
    <property type="entry name" value="SIGMA54_INTERACT_3"/>
    <property type="match status" value="1"/>
</dbReference>
<dbReference type="InterPro" id="IPR027417">
    <property type="entry name" value="P-loop_NTPase"/>
</dbReference>
<dbReference type="GO" id="GO:0000160">
    <property type="term" value="P:phosphorelay signal transduction system"/>
    <property type="evidence" value="ECO:0007669"/>
    <property type="project" value="InterPro"/>
</dbReference>
<dbReference type="SUPFAM" id="SSF52540">
    <property type="entry name" value="P-loop containing nucleoside triphosphate hydrolases"/>
    <property type="match status" value="1"/>
</dbReference>
<feature type="modified residue" description="4-aspartylphosphate" evidence="10">
    <location>
        <position position="64"/>
    </location>
</feature>
<keyword evidence="5" id="KW-0067">ATP-binding</keyword>
<evidence type="ECO:0000256" key="3">
    <source>
        <dbReference type="ARBA" id="ARBA00022553"/>
    </source>
</evidence>
<protein>
    <submittedName>
        <fullName evidence="13">Sigma-54-dependent Fis family transcriptional regulator</fullName>
    </submittedName>
</protein>
<dbReference type="GO" id="GO:0043565">
    <property type="term" value="F:sequence-specific DNA binding"/>
    <property type="evidence" value="ECO:0007669"/>
    <property type="project" value="InterPro"/>
</dbReference>
<comment type="caution">
    <text evidence="13">The sequence shown here is derived from an EMBL/GenBank/DDBJ whole genome shotgun (WGS) entry which is preliminary data.</text>
</comment>
<dbReference type="FunFam" id="1.10.8.60:FF:000014">
    <property type="entry name" value="DNA-binding transcriptional regulator NtrC"/>
    <property type="match status" value="1"/>
</dbReference>
<dbReference type="GO" id="GO:0006355">
    <property type="term" value="P:regulation of DNA-templated transcription"/>
    <property type="evidence" value="ECO:0007669"/>
    <property type="project" value="InterPro"/>
</dbReference>
<dbReference type="InterPro" id="IPR025944">
    <property type="entry name" value="Sigma_54_int_dom_CS"/>
</dbReference>
<dbReference type="GO" id="GO:0005737">
    <property type="term" value="C:cytoplasm"/>
    <property type="evidence" value="ECO:0007669"/>
    <property type="project" value="UniProtKB-SubCell"/>
</dbReference>
<dbReference type="Pfam" id="PF02954">
    <property type="entry name" value="HTH_8"/>
    <property type="match status" value="1"/>
</dbReference>
<reference evidence="13" key="1">
    <citation type="journal article" date="2020" name="mSystems">
        <title>Genome- and Community-Level Interaction Insights into Carbon Utilization and Element Cycling Functions of Hydrothermarchaeota in Hydrothermal Sediment.</title>
        <authorList>
            <person name="Zhou Z."/>
            <person name="Liu Y."/>
            <person name="Xu W."/>
            <person name="Pan J."/>
            <person name="Luo Z.H."/>
            <person name="Li M."/>
        </authorList>
    </citation>
    <scope>NUCLEOTIDE SEQUENCE [LARGE SCALE GENOMIC DNA]</scope>
    <source>
        <strain evidence="13">SpSt-381</strain>
    </source>
</reference>
<dbReference type="Gene3D" id="3.40.50.2300">
    <property type="match status" value="1"/>
</dbReference>
<dbReference type="Gene3D" id="3.40.50.300">
    <property type="entry name" value="P-loop containing nucleotide triphosphate hydrolases"/>
    <property type="match status" value="1"/>
</dbReference>
<dbReference type="PROSITE" id="PS50110">
    <property type="entry name" value="RESPONSE_REGULATORY"/>
    <property type="match status" value="1"/>
</dbReference>
<sequence length="476" mass="52049">MARGDSATRAQTAHTLLIVDDERSLRFAIGEWARDAGFQALEAASGREALERVRGQAVDAVLLDLRLGDEDGLAVLRRLREHDPALPVVMLTGHGTVEHAVRATKLGAYDFIQKPPSLDHLEVVLRRALEHARLRREVDHYRGGAATAPVILGDSPGLARALQRLQKAARSSTATVLLRGETGSGKELMARYLHAHGARAGGPFIDLNCSAIPEQLLESMLFGHEKGAFTDAKHFKKGLFDLADGGTLFLDEIGEMTPQLQSKLLRVLETRTFRRVGGHADVAVDVRVVAATHRDLEREVAEGRFREDLFFRLNVIVIEMPPLRDRAEDIGPLARHFVERFCAELGRPAARLDPGALRALAAYRWPGNVRELRNVIERVLLLEAEGDEIRAEHLPPEVTGGRRGAAASADPFPPGVVRPLAEVERLAIAHALEVCGGNKTRAAQQLGISRQTLRTKLKELAMPDDGEDAPDGNDPA</sequence>